<dbReference type="Proteomes" id="UP000242715">
    <property type="component" value="Unassembled WGS sequence"/>
</dbReference>
<evidence type="ECO:0000313" key="2">
    <source>
        <dbReference type="EMBL" id="GAU29065.1"/>
    </source>
</evidence>
<gene>
    <name evidence="2" type="ORF">TSUD_278210</name>
</gene>
<dbReference type="InterPro" id="IPR002156">
    <property type="entry name" value="RNaseH_domain"/>
</dbReference>
<dbReference type="Gene3D" id="3.30.420.10">
    <property type="entry name" value="Ribonuclease H-like superfamily/Ribonuclease H"/>
    <property type="match status" value="1"/>
</dbReference>
<reference evidence="3" key="1">
    <citation type="journal article" date="2017" name="Front. Plant Sci.">
        <title>Climate Clever Clovers: New Paradigm to Reduce the Environmental Footprint of Ruminants by Breeding Low Methanogenic Forages Utilizing Haplotype Variation.</title>
        <authorList>
            <person name="Kaur P."/>
            <person name="Appels R."/>
            <person name="Bayer P.E."/>
            <person name="Keeble-Gagnere G."/>
            <person name="Wang J."/>
            <person name="Hirakawa H."/>
            <person name="Shirasawa K."/>
            <person name="Vercoe P."/>
            <person name="Stefanova K."/>
            <person name="Durmic Z."/>
            <person name="Nichols P."/>
            <person name="Revell C."/>
            <person name="Isobe S.N."/>
            <person name="Edwards D."/>
            <person name="Erskine W."/>
        </authorList>
    </citation>
    <scope>NUCLEOTIDE SEQUENCE [LARGE SCALE GENOMIC DNA]</scope>
    <source>
        <strain evidence="3">cv. Daliak</strain>
    </source>
</reference>
<dbReference type="CDD" id="cd06222">
    <property type="entry name" value="RNase_H_like"/>
    <property type="match status" value="1"/>
</dbReference>
<dbReference type="SUPFAM" id="SSF53098">
    <property type="entry name" value="Ribonuclease H-like"/>
    <property type="match status" value="1"/>
</dbReference>
<proteinExistence type="predicted"/>
<dbReference type="InterPro" id="IPR012337">
    <property type="entry name" value="RNaseH-like_sf"/>
</dbReference>
<dbReference type="PANTHER" id="PTHR47723:SF13">
    <property type="entry name" value="PUTATIVE-RELATED"/>
    <property type="match status" value="1"/>
</dbReference>
<dbReference type="InterPro" id="IPR036397">
    <property type="entry name" value="RNaseH_sf"/>
</dbReference>
<organism evidence="2 3">
    <name type="scientific">Trifolium subterraneum</name>
    <name type="common">Subterranean clover</name>
    <dbReference type="NCBI Taxonomy" id="3900"/>
    <lineage>
        <taxon>Eukaryota</taxon>
        <taxon>Viridiplantae</taxon>
        <taxon>Streptophyta</taxon>
        <taxon>Embryophyta</taxon>
        <taxon>Tracheophyta</taxon>
        <taxon>Spermatophyta</taxon>
        <taxon>Magnoliopsida</taxon>
        <taxon>eudicotyledons</taxon>
        <taxon>Gunneridae</taxon>
        <taxon>Pentapetalae</taxon>
        <taxon>rosids</taxon>
        <taxon>fabids</taxon>
        <taxon>Fabales</taxon>
        <taxon>Fabaceae</taxon>
        <taxon>Papilionoideae</taxon>
        <taxon>50 kb inversion clade</taxon>
        <taxon>NPAAA clade</taxon>
        <taxon>Hologalegina</taxon>
        <taxon>IRL clade</taxon>
        <taxon>Trifolieae</taxon>
        <taxon>Trifolium</taxon>
    </lineage>
</organism>
<dbReference type="PANTHER" id="PTHR47723">
    <property type="entry name" value="OS05G0353850 PROTEIN"/>
    <property type="match status" value="1"/>
</dbReference>
<accession>A0A2Z6MZE1</accession>
<protein>
    <recommendedName>
        <fullName evidence="1">RNase H type-1 domain-containing protein</fullName>
    </recommendedName>
</protein>
<evidence type="ECO:0000313" key="3">
    <source>
        <dbReference type="Proteomes" id="UP000242715"/>
    </source>
</evidence>
<feature type="domain" description="RNase H type-1" evidence="1">
    <location>
        <begin position="23"/>
        <end position="99"/>
    </location>
</feature>
<dbReference type="AlphaFoldDB" id="A0A2Z6MZE1"/>
<dbReference type="GO" id="GO:0003676">
    <property type="term" value="F:nucleic acid binding"/>
    <property type="evidence" value="ECO:0007669"/>
    <property type="project" value="InterPro"/>
</dbReference>
<name>A0A2Z6MZE1_TRISU</name>
<evidence type="ECO:0000259" key="1">
    <source>
        <dbReference type="Pfam" id="PF13456"/>
    </source>
</evidence>
<dbReference type="Pfam" id="PF13456">
    <property type="entry name" value="RVT_3"/>
    <property type="match status" value="1"/>
</dbReference>
<sequence>MSRTHIQIDVKWCPPKENWICINTDGAVQQDVAGCGGVIRDQIGKWIAGFVKNMRFSKDYISELWGAYEVLKFARSKGFTMVELRMDSSVVVGSIKGEKVVL</sequence>
<dbReference type="EMBL" id="DF973387">
    <property type="protein sequence ID" value="GAU29065.1"/>
    <property type="molecule type" value="Genomic_DNA"/>
</dbReference>
<dbReference type="InterPro" id="IPR044730">
    <property type="entry name" value="RNase_H-like_dom_plant"/>
</dbReference>
<keyword evidence="3" id="KW-1185">Reference proteome</keyword>
<dbReference type="OrthoDB" id="1938131at2759"/>
<dbReference type="GO" id="GO:0004523">
    <property type="term" value="F:RNA-DNA hybrid ribonuclease activity"/>
    <property type="evidence" value="ECO:0007669"/>
    <property type="project" value="InterPro"/>
</dbReference>
<dbReference type="InterPro" id="IPR053151">
    <property type="entry name" value="RNase_H-like"/>
</dbReference>